<feature type="transmembrane region" description="Helical" evidence="1">
    <location>
        <begin position="44"/>
        <end position="65"/>
    </location>
</feature>
<dbReference type="AlphaFoldDB" id="A0A6A9QP20"/>
<sequence length="387" mass="43535">MKFTDPLRNDGTRKIVISEVLYQESPLIEAILMFIYYISKNILFVGLLISLMSTITLTMPIKGILFDKYNPNSVAKISKLLANGCYLLVAILSFLYTLPYSIYFIIIFLFIGLNIESLAGFILGEWIKENAKEEDTNIIFSFSFTLTTIIGAIVMLLVGILAETYGLIVIQIYITIYVILQYIRLLIISSIKINRNKVRTSKIYFRTGIKDIRLLLLTFSAVIFYFIASGTSVVIVNIIDKIGNFFEVYGIYSSLSYFIASFGGYLASLTFTKKISHLFLFPLIYSGISFLLLYFPSTLSIWIFTLVSSLSMAIFSLNYYSILNIIVSQEQYGIQTGFSNAMQSIGSLVSPLIFSSVIELFSLSGIIIIVAFFVLICLATLAIFSKL</sequence>
<dbReference type="Gene3D" id="1.20.1250.20">
    <property type="entry name" value="MFS general substrate transporter like domains"/>
    <property type="match status" value="1"/>
</dbReference>
<gene>
    <name evidence="2" type="ORF">GC250_05635</name>
</gene>
<proteinExistence type="predicted"/>
<accession>A0A6A9QP20</accession>
<evidence type="ECO:0000313" key="3">
    <source>
        <dbReference type="Proteomes" id="UP000470772"/>
    </source>
</evidence>
<dbReference type="InterPro" id="IPR036259">
    <property type="entry name" value="MFS_trans_sf"/>
</dbReference>
<protein>
    <recommendedName>
        <fullName evidence="4">MFS transporter</fullName>
    </recommendedName>
</protein>
<feature type="transmembrane region" description="Helical" evidence="1">
    <location>
        <begin position="301"/>
        <end position="320"/>
    </location>
</feature>
<feature type="transmembrane region" description="Helical" evidence="1">
    <location>
        <begin position="20"/>
        <end position="38"/>
    </location>
</feature>
<keyword evidence="3" id="KW-1185">Reference proteome</keyword>
<feature type="transmembrane region" description="Helical" evidence="1">
    <location>
        <begin position="278"/>
        <end position="295"/>
    </location>
</feature>
<dbReference type="EMBL" id="WGGD01000005">
    <property type="protein sequence ID" value="MUN28931.1"/>
    <property type="molecule type" value="Genomic_DNA"/>
</dbReference>
<evidence type="ECO:0000256" key="1">
    <source>
        <dbReference type="SAM" id="Phobius"/>
    </source>
</evidence>
<feature type="transmembrane region" description="Helical" evidence="1">
    <location>
        <begin position="360"/>
        <end position="384"/>
    </location>
</feature>
<dbReference type="SUPFAM" id="SSF103473">
    <property type="entry name" value="MFS general substrate transporter"/>
    <property type="match status" value="1"/>
</dbReference>
<organism evidence="2 3">
    <name type="scientific">Sulfuracidifex metallicus DSM 6482 = JCM 9184</name>
    <dbReference type="NCBI Taxonomy" id="523847"/>
    <lineage>
        <taxon>Archaea</taxon>
        <taxon>Thermoproteota</taxon>
        <taxon>Thermoprotei</taxon>
        <taxon>Sulfolobales</taxon>
        <taxon>Sulfolobaceae</taxon>
        <taxon>Sulfuracidifex</taxon>
    </lineage>
</organism>
<keyword evidence="1" id="KW-0472">Membrane</keyword>
<evidence type="ECO:0008006" key="4">
    <source>
        <dbReference type="Google" id="ProtNLM"/>
    </source>
</evidence>
<name>A0A6A9QP20_SULME</name>
<comment type="caution">
    <text evidence="2">The sequence shown here is derived from an EMBL/GenBank/DDBJ whole genome shotgun (WGS) entry which is preliminary data.</text>
</comment>
<evidence type="ECO:0000313" key="2">
    <source>
        <dbReference type="EMBL" id="MUN28931.1"/>
    </source>
</evidence>
<feature type="transmembrane region" description="Helical" evidence="1">
    <location>
        <begin position="168"/>
        <end position="193"/>
    </location>
</feature>
<dbReference type="RefSeq" id="WP_156016510.1">
    <property type="nucleotide sequence ID" value="NZ_WGGD01000005.1"/>
</dbReference>
<feature type="transmembrane region" description="Helical" evidence="1">
    <location>
        <begin position="138"/>
        <end position="162"/>
    </location>
</feature>
<feature type="transmembrane region" description="Helical" evidence="1">
    <location>
        <begin position="77"/>
        <end position="96"/>
    </location>
</feature>
<keyword evidence="1" id="KW-0812">Transmembrane</keyword>
<dbReference type="Proteomes" id="UP000470772">
    <property type="component" value="Unassembled WGS sequence"/>
</dbReference>
<feature type="transmembrane region" description="Helical" evidence="1">
    <location>
        <begin position="251"/>
        <end position="271"/>
    </location>
</feature>
<feature type="transmembrane region" description="Helical" evidence="1">
    <location>
        <begin position="332"/>
        <end position="354"/>
    </location>
</feature>
<keyword evidence="1" id="KW-1133">Transmembrane helix</keyword>
<reference evidence="2 3" key="1">
    <citation type="submission" date="2019-10" db="EMBL/GenBank/DDBJ databases">
        <title>Sequencing and Assembly of Multiple Reported Metal-Biooxidizing Members of the Extremely Thermoacidophilic Archaeal Family Sulfolobaceae.</title>
        <authorList>
            <person name="Counts J.A."/>
            <person name="Kelly R.M."/>
        </authorList>
    </citation>
    <scope>NUCLEOTIDE SEQUENCE [LARGE SCALE GENOMIC DNA]</scope>
    <source>
        <strain evidence="2 3">DSM 6482</strain>
    </source>
</reference>
<feature type="transmembrane region" description="Helical" evidence="1">
    <location>
        <begin position="214"/>
        <end position="239"/>
    </location>
</feature>
<feature type="transmembrane region" description="Helical" evidence="1">
    <location>
        <begin position="102"/>
        <end position="126"/>
    </location>
</feature>